<keyword evidence="4" id="KW-0472">Membrane</keyword>
<dbReference type="SUPFAM" id="SSF57701">
    <property type="entry name" value="Zn2/Cys6 DNA-binding domain"/>
    <property type="match status" value="1"/>
</dbReference>
<protein>
    <submittedName>
        <fullName evidence="6">Zn(2)-C6 fungal-type domain-containing protein</fullName>
    </submittedName>
</protein>
<dbReference type="Pfam" id="PF04082">
    <property type="entry name" value="Fungal_trans"/>
    <property type="match status" value="1"/>
</dbReference>
<dbReference type="GO" id="GO:0000981">
    <property type="term" value="F:DNA-binding transcription factor activity, RNA polymerase II-specific"/>
    <property type="evidence" value="ECO:0007669"/>
    <property type="project" value="InterPro"/>
</dbReference>
<dbReference type="Pfam" id="PF00172">
    <property type="entry name" value="Zn_clus"/>
    <property type="match status" value="1"/>
</dbReference>
<keyword evidence="7" id="KW-1185">Reference proteome</keyword>
<dbReference type="SMART" id="SM00066">
    <property type="entry name" value="GAL4"/>
    <property type="match status" value="1"/>
</dbReference>
<comment type="caution">
    <text evidence="6">The sequence shown here is derived from an EMBL/GenBank/DDBJ whole genome shotgun (WGS) entry which is preliminary data.</text>
</comment>
<dbReference type="Gene3D" id="4.10.240.10">
    <property type="entry name" value="Zn(2)-C6 fungal-type DNA-binding domain"/>
    <property type="match status" value="1"/>
</dbReference>
<evidence type="ECO:0000256" key="4">
    <source>
        <dbReference type="SAM" id="Phobius"/>
    </source>
</evidence>
<feature type="transmembrane region" description="Helical" evidence="4">
    <location>
        <begin position="584"/>
        <end position="606"/>
    </location>
</feature>
<reference evidence="6" key="1">
    <citation type="submission" date="2020-05" db="EMBL/GenBank/DDBJ databases">
        <title>Mycena genomes resolve the evolution of fungal bioluminescence.</title>
        <authorList>
            <person name="Tsai I.J."/>
        </authorList>
    </citation>
    <scope>NUCLEOTIDE SEQUENCE</scope>
    <source>
        <strain evidence="6">CCC161011</strain>
    </source>
</reference>
<keyword evidence="1" id="KW-0479">Metal-binding</keyword>
<name>A0A8H6YZR6_9AGAR</name>
<dbReference type="Proteomes" id="UP000620124">
    <property type="component" value="Unassembled WGS sequence"/>
</dbReference>
<keyword evidence="4" id="KW-0812">Transmembrane</keyword>
<evidence type="ECO:0000256" key="1">
    <source>
        <dbReference type="ARBA" id="ARBA00022723"/>
    </source>
</evidence>
<dbReference type="OrthoDB" id="2991431at2759"/>
<dbReference type="InterPro" id="IPR050987">
    <property type="entry name" value="AtrR-like"/>
</dbReference>
<accession>A0A8H6YZR6</accession>
<organism evidence="6 7">
    <name type="scientific">Mycena venus</name>
    <dbReference type="NCBI Taxonomy" id="2733690"/>
    <lineage>
        <taxon>Eukaryota</taxon>
        <taxon>Fungi</taxon>
        <taxon>Dikarya</taxon>
        <taxon>Basidiomycota</taxon>
        <taxon>Agaricomycotina</taxon>
        <taxon>Agaricomycetes</taxon>
        <taxon>Agaricomycetidae</taxon>
        <taxon>Agaricales</taxon>
        <taxon>Marasmiineae</taxon>
        <taxon>Mycenaceae</taxon>
        <taxon>Mycena</taxon>
    </lineage>
</organism>
<keyword evidence="4" id="KW-1133">Transmembrane helix</keyword>
<gene>
    <name evidence="6" type="ORF">MVEN_00152200</name>
</gene>
<proteinExistence type="predicted"/>
<dbReference type="GO" id="GO:0003677">
    <property type="term" value="F:DNA binding"/>
    <property type="evidence" value="ECO:0007669"/>
    <property type="project" value="InterPro"/>
</dbReference>
<feature type="domain" description="Zn(2)-C6 fungal-type" evidence="5">
    <location>
        <begin position="33"/>
        <end position="62"/>
    </location>
</feature>
<dbReference type="CDD" id="cd12148">
    <property type="entry name" value="fungal_TF_MHR"/>
    <property type="match status" value="1"/>
</dbReference>
<dbReference type="PROSITE" id="PS50048">
    <property type="entry name" value="ZN2_CY6_FUNGAL_2"/>
    <property type="match status" value="1"/>
</dbReference>
<dbReference type="GO" id="GO:0008270">
    <property type="term" value="F:zinc ion binding"/>
    <property type="evidence" value="ECO:0007669"/>
    <property type="project" value="InterPro"/>
</dbReference>
<dbReference type="EMBL" id="JACAZI010000002">
    <property type="protein sequence ID" value="KAF7368309.1"/>
    <property type="molecule type" value="Genomic_DNA"/>
</dbReference>
<feature type="region of interest" description="Disordered" evidence="3">
    <location>
        <begin position="1"/>
        <end position="38"/>
    </location>
</feature>
<evidence type="ECO:0000313" key="7">
    <source>
        <dbReference type="Proteomes" id="UP000620124"/>
    </source>
</evidence>
<dbReference type="InterPro" id="IPR001138">
    <property type="entry name" value="Zn2Cys6_DnaBD"/>
</dbReference>
<dbReference type="PROSITE" id="PS00463">
    <property type="entry name" value="ZN2_CY6_FUNGAL_1"/>
    <property type="match status" value="1"/>
</dbReference>
<evidence type="ECO:0000256" key="3">
    <source>
        <dbReference type="SAM" id="MobiDB-lite"/>
    </source>
</evidence>
<dbReference type="InterPro" id="IPR036864">
    <property type="entry name" value="Zn2-C6_fun-type_DNA-bd_sf"/>
</dbReference>
<evidence type="ECO:0000313" key="6">
    <source>
        <dbReference type="EMBL" id="KAF7368309.1"/>
    </source>
</evidence>
<sequence>MTSVIPVVLAQTTMSSDQPEAADSSGAKKRQRPCDRCRQKKRRCDGGATCEKCAKSNVTCTYDEPAPTRHLGLQYDTQEHSDYLLNQYIEELKSRLETAEDSLERLRKHRKPNIPLYARAIRNLVKPQPPPHPDDTGFLDIADSFGALSLDGAPADPGFQGKSSAAMLVKTAVEVKKGSEQNNIRRRTPPVLKPWVLKPVRRFPCTDVPISAYALPMEWESRHWSPPHNWTFPDNSLMESLVSLYFVNVNCFIPVLHRPIFEECLKHRLHMSHPGFGTIVLLVCALGSLYLTGPDLSKVDRETVAWKWYNQVELCGHSLSKQPTLYDLQAYCLAAQFLHCTSNPRFAWAIVGFGVRLAQDVSFHRGKAREPTITVDKELKKRALWQGRCCFFCNQFTHYQDPVVSRHADKQLSRAIRSARSTRVWEIISQNGATDGKTRSELISACHSSATIIIGTLRAQDFNHPINRLRWNSSIPCSDCIAFSISLHEVSTLPDRATCEWDQSTSWQVSRWSSTRLWTNGSVLFRNIVRHDTGPICIFHASRVLVVVVSVLWNPDRSASLFFDQSAVLHCFYCYTRILIHQSFIPGLFSMAPSVSLFWIVVVVGLKPFENPIALGICIEAARSCIEVADTHRQRQSDSYPLVFSQGAVFIAATILIIGQWSHSPEQNKAIDDLALVYTAISILHTQQERWPSSEFYVTVLERLISIEQNSQPQLDYHNSLTAQPDLHTSSDWMRSHNALSRVTTPIWTKGQTVNEEALDDAPQVAIPPAFVGDEEIIPGQARRPRVIG</sequence>
<keyword evidence="2" id="KW-0539">Nucleus</keyword>
<dbReference type="AlphaFoldDB" id="A0A8H6YZR6"/>
<evidence type="ECO:0000256" key="2">
    <source>
        <dbReference type="ARBA" id="ARBA00023242"/>
    </source>
</evidence>
<evidence type="ECO:0000259" key="5">
    <source>
        <dbReference type="PROSITE" id="PS50048"/>
    </source>
</evidence>
<dbReference type="PANTHER" id="PTHR46910">
    <property type="entry name" value="TRANSCRIPTION FACTOR PDR1"/>
    <property type="match status" value="1"/>
</dbReference>
<feature type="transmembrane region" description="Helical" evidence="4">
    <location>
        <begin position="642"/>
        <end position="661"/>
    </location>
</feature>
<dbReference type="InterPro" id="IPR007219">
    <property type="entry name" value="XnlR_reg_dom"/>
</dbReference>
<dbReference type="GO" id="GO:0006351">
    <property type="term" value="P:DNA-templated transcription"/>
    <property type="evidence" value="ECO:0007669"/>
    <property type="project" value="InterPro"/>
</dbReference>
<dbReference type="PANTHER" id="PTHR46910:SF38">
    <property type="entry name" value="ZN(2)-C6 FUNGAL-TYPE DOMAIN-CONTAINING PROTEIN"/>
    <property type="match status" value="1"/>
</dbReference>
<dbReference type="CDD" id="cd00067">
    <property type="entry name" value="GAL4"/>
    <property type="match status" value="1"/>
</dbReference>